<evidence type="ECO:0000256" key="9">
    <source>
        <dbReference type="SAM" id="Phobius"/>
    </source>
</evidence>
<keyword evidence="3" id="KW-1003">Cell membrane</keyword>
<evidence type="ECO:0000256" key="1">
    <source>
        <dbReference type="ARBA" id="ARBA00004236"/>
    </source>
</evidence>
<comment type="subcellular location">
    <subcellularLocation>
        <location evidence="1">Cell membrane</location>
    </subcellularLocation>
</comment>
<evidence type="ECO:0000256" key="2">
    <source>
        <dbReference type="ARBA" id="ARBA00006464"/>
    </source>
</evidence>
<dbReference type="Pfam" id="PF02397">
    <property type="entry name" value="Bac_transf"/>
    <property type="match status" value="1"/>
</dbReference>
<feature type="transmembrane region" description="Helical" evidence="9">
    <location>
        <begin position="37"/>
        <end position="59"/>
    </location>
</feature>
<protein>
    <submittedName>
        <fullName evidence="11">Sugar transferase</fullName>
    </submittedName>
</protein>
<sequence length="225" mass="25108">MTIHYSNIPNEAQASSVTSGLSKPGPYEAVFKRGFDIFLVLVALPIIFPIIAVLALLVARDGDGAFYCQKRVGRGGKTYRMWKLRTMVANADQQLMVYLAKNPAANAEWTTTQKLKNDPRITPLGLVLRKCSMDELPQLWNVLIGDMSLVGPRPMLPEQQDLYPGLAYYDQRPGITGIWQVSQRNESTFADRARFDTDYCANISFKSDLKLLLATAQVVVRGTGY</sequence>
<accession>A0A916VSL3</accession>
<keyword evidence="12" id="KW-1185">Reference proteome</keyword>
<dbReference type="EMBL" id="BMKA01000006">
    <property type="protein sequence ID" value="GGA29024.1"/>
    <property type="molecule type" value="Genomic_DNA"/>
</dbReference>
<dbReference type="InterPro" id="IPR003362">
    <property type="entry name" value="Bact_transf"/>
</dbReference>
<organism evidence="11 12">
    <name type="scientific">Neptunicoccus cionae</name>
    <dbReference type="NCBI Taxonomy" id="2035344"/>
    <lineage>
        <taxon>Bacteria</taxon>
        <taxon>Pseudomonadati</taxon>
        <taxon>Pseudomonadota</taxon>
        <taxon>Alphaproteobacteria</taxon>
        <taxon>Rhodobacterales</taxon>
        <taxon>Paracoccaceae</taxon>
        <taxon>Neptunicoccus</taxon>
    </lineage>
</organism>
<feature type="domain" description="Bacterial sugar transferase" evidence="10">
    <location>
        <begin position="32"/>
        <end position="220"/>
    </location>
</feature>
<keyword evidence="6 9" id="KW-1133">Transmembrane helix</keyword>
<keyword evidence="7 9" id="KW-0472">Membrane</keyword>
<evidence type="ECO:0000313" key="11">
    <source>
        <dbReference type="EMBL" id="GGA29024.1"/>
    </source>
</evidence>
<dbReference type="GO" id="GO:0000271">
    <property type="term" value="P:polysaccharide biosynthetic process"/>
    <property type="evidence" value="ECO:0007669"/>
    <property type="project" value="UniProtKB-KW"/>
</dbReference>
<dbReference type="GO" id="GO:0005886">
    <property type="term" value="C:plasma membrane"/>
    <property type="evidence" value="ECO:0007669"/>
    <property type="project" value="UniProtKB-SubCell"/>
</dbReference>
<evidence type="ECO:0000256" key="7">
    <source>
        <dbReference type="ARBA" id="ARBA00023136"/>
    </source>
</evidence>
<reference evidence="11" key="2">
    <citation type="submission" date="2020-09" db="EMBL/GenBank/DDBJ databases">
        <authorList>
            <person name="Sun Q."/>
            <person name="Zhou Y."/>
        </authorList>
    </citation>
    <scope>NUCLEOTIDE SEQUENCE</scope>
    <source>
        <strain evidence="11">CGMCC 1.15880</strain>
    </source>
</reference>
<name>A0A916VSL3_9RHOB</name>
<evidence type="ECO:0000256" key="3">
    <source>
        <dbReference type="ARBA" id="ARBA00022475"/>
    </source>
</evidence>
<dbReference type="GO" id="GO:0016780">
    <property type="term" value="F:phosphotransferase activity, for other substituted phosphate groups"/>
    <property type="evidence" value="ECO:0007669"/>
    <property type="project" value="TreeGrafter"/>
</dbReference>
<evidence type="ECO:0000256" key="6">
    <source>
        <dbReference type="ARBA" id="ARBA00022989"/>
    </source>
</evidence>
<dbReference type="AlphaFoldDB" id="A0A916VSL3"/>
<dbReference type="RefSeq" id="WP_188677891.1">
    <property type="nucleotide sequence ID" value="NZ_BMKA01000006.1"/>
</dbReference>
<dbReference type="PANTHER" id="PTHR30576:SF4">
    <property type="entry name" value="UNDECAPRENYL-PHOSPHATE GALACTOSE PHOSPHOTRANSFERASE"/>
    <property type="match status" value="1"/>
</dbReference>
<evidence type="ECO:0000313" key="12">
    <source>
        <dbReference type="Proteomes" id="UP000628017"/>
    </source>
</evidence>
<evidence type="ECO:0000256" key="8">
    <source>
        <dbReference type="ARBA" id="ARBA00023169"/>
    </source>
</evidence>
<reference evidence="11" key="1">
    <citation type="journal article" date="2014" name="Int. J. Syst. Evol. Microbiol.">
        <title>Complete genome sequence of Corynebacterium casei LMG S-19264T (=DSM 44701T), isolated from a smear-ripened cheese.</title>
        <authorList>
            <consortium name="US DOE Joint Genome Institute (JGI-PGF)"/>
            <person name="Walter F."/>
            <person name="Albersmeier A."/>
            <person name="Kalinowski J."/>
            <person name="Ruckert C."/>
        </authorList>
    </citation>
    <scope>NUCLEOTIDE SEQUENCE</scope>
    <source>
        <strain evidence="11">CGMCC 1.15880</strain>
    </source>
</reference>
<evidence type="ECO:0000256" key="5">
    <source>
        <dbReference type="ARBA" id="ARBA00022692"/>
    </source>
</evidence>
<evidence type="ECO:0000256" key="4">
    <source>
        <dbReference type="ARBA" id="ARBA00022679"/>
    </source>
</evidence>
<gene>
    <name evidence="11" type="ORF">GCM10011498_32680</name>
</gene>
<keyword evidence="5 9" id="KW-0812">Transmembrane</keyword>
<dbReference type="PANTHER" id="PTHR30576">
    <property type="entry name" value="COLANIC BIOSYNTHESIS UDP-GLUCOSE LIPID CARRIER TRANSFERASE"/>
    <property type="match status" value="1"/>
</dbReference>
<keyword evidence="8" id="KW-0270">Exopolysaccharide synthesis</keyword>
<comment type="similarity">
    <text evidence="2">Belongs to the bacterial sugar transferase family.</text>
</comment>
<keyword evidence="4 11" id="KW-0808">Transferase</keyword>
<evidence type="ECO:0000259" key="10">
    <source>
        <dbReference type="Pfam" id="PF02397"/>
    </source>
</evidence>
<dbReference type="Proteomes" id="UP000628017">
    <property type="component" value="Unassembled WGS sequence"/>
</dbReference>
<comment type="caution">
    <text evidence="11">The sequence shown here is derived from an EMBL/GenBank/DDBJ whole genome shotgun (WGS) entry which is preliminary data.</text>
</comment>
<proteinExistence type="inferred from homology"/>